<keyword evidence="7" id="KW-0443">Lipid metabolism</keyword>
<evidence type="ECO:0000256" key="10">
    <source>
        <dbReference type="ARBA" id="ARBA00023264"/>
    </source>
</evidence>
<keyword evidence="8 11" id="KW-0472">Membrane</keyword>
<dbReference type="EMBL" id="UOGH01000069">
    <property type="protein sequence ID" value="VAX27974.1"/>
    <property type="molecule type" value="Genomic_DNA"/>
</dbReference>
<dbReference type="InterPro" id="IPR004570">
    <property type="entry name" value="Phosphatidylglycerol_P_synth"/>
</dbReference>
<dbReference type="EC" id="2.7.8.5" evidence="12"/>
<dbReference type="PIRSF" id="PIRSF000847">
    <property type="entry name" value="Phos_ph_gly_syn"/>
    <property type="match status" value="1"/>
</dbReference>
<keyword evidence="4 12" id="KW-0808">Transferase</keyword>
<keyword evidence="10" id="KW-1208">Phospholipid metabolism</keyword>
<evidence type="ECO:0000256" key="2">
    <source>
        <dbReference type="ARBA" id="ARBA00010441"/>
    </source>
</evidence>
<evidence type="ECO:0000256" key="8">
    <source>
        <dbReference type="ARBA" id="ARBA00023136"/>
    </source>
</evidence>
<comment type="similarity">
    <text evidence="2">Belongs to the CDP-alcohol phosphatidyltransferase class-I family.</text>
</comment>
<dbReference type="InterPro" id="IPR048254">
    <property type="entry name" value="CDP_ALCOHOL_P_TRANSF_CS"/>
</dbReference>
<keyword evidence="9" id="KW-0594">Phospholipid biosynthesis</keyword>
<dbReference type="GO" id="GO:0016020">
    <property type="term" value="C:membrane"/>
    <property type="evidence" value="ECO:0007669"/>
    <property type="project" value="UniProtKB-SubCell"/>
</dbReference>
<dbReference type="GO" id="GO:0008444">
    <property type="term" value="F:CDP-diacylglycerol-glycerol-3-phosphate 3-phosphatidyltransferase activity"/>
    <property type="evidence" value="ECO:0007669"/>
    <property type="project" value="UniProtKB-EC"/>
</dbReference>
<evidence type="ECO:0000256" key="6">
    <source>
        <dbReference type="ARBA" id="ARBA00022989"/>
    </source>
</evidence>
<keyword evidence="5 11" id="KW-0812">Transmembrane</keyword>
<dbReference type="Gene3D" id="1.20.120.1760">
    <property type="match status" value="1"/>
</dbReference>
<dbReference type="PROSITE" id="PS00379">
    <property type="entry name" value="CDP_ALCOHOL_P_TRANSF"/>
    <property type="match status" value="1"/>
</dbReference>
<comment type="subcellular location">
    <subcellularLocation>
        <location evidence="1">Membrane</location>
        <topology evidence="1">Multi-pass membrane protein</topology>
    </subcellularLocation>
</comment>
<accession>A0A3B1CVU0</accession>
<dbReference type="InterPro" id="IPR050324">
    <property type="entry name" value="CDP-alcohol_PTase-I"/>
</dbReference>
<dbReference type="Pfam" id="PF01066">
    <property type="entry name" value="CDP-OH_P_transf"/>
    <property type="match status" value="1"/>
</dbReference>
<evidence type="ECO:0000256" key="11">
    <source>
        <dbReference type="SAM" id="Phobius"/>
    </source>
</evidence>
<evidence type="ECO:0000256" key="9">
    <source>
        <dbReference type="ARBA" id="ARBA00023209"/>
    </source>
</evidence>
<dbReference type="GO" id="GO:0046474">
    <property type="term" value="P:glycerophospholipid biosynthetic process"/>
    <property type="evidence" value="ECO:0007669"/>
    <property type="project" value="TreeGrafter"/>
</dbReference>
<evidence type="ECO:0000256" key="3">
    <source>
        <dbReference type="ARBA" id="ARBA00022516"/>
    </source>
</evidence>
<dbReference type="NCBIfam" id="TIGR00560">
    <property type="entry name" value="pgsA"/>
    <property type="match status" value="1"/>
</dbReference>
<keyword evidence="3" id="KW-0444">Lipid biosynthesis</keyword>
<evidence type="ECO:0000256" key="4">
    <source>
        <dbReference type="ARBA" id="ARBA00022679"/>
    </source>
</evidence>
<dbReference type="InterPro" id="IPR000462">
    <property type="entry name" value="CDP-OH_P_trans"/>
</dbReference>
<reference evidence="12" key="1">
    <citation type="submission" date="2018-06" db="EMBL/GenBank/DDBJ databases">
        <authorList>
            <person name="Zhirakovskaya E."/>
        </authorList>
    </citation>
    <scope>NUCLEOTIDE SEQUENCE</scope>
</reference>
<organism evidence="12">
    <name type="scientific">hydrothermal vent metagenome</name>
    <dbReference type="NCBI Taxonomy" id="652676"/>
    <lineage>
        <taxon>unclassified sequences</taxon>
        <taxon>metagenomes</taxon>
        <taxon>ecological metagenomes</taxon>
    </lineage>
</organism>
<protein>
    <submittedName>
        <fullName evidence="12">CDP-diacylglycerol--glycerol-3-phosphate 3-phosphatidyltransferase</fullName>
        <ecNumber evidence="12">2.7.8.5</ecNumber>
    </submittedName>
</protein>
<feature type="transmembrane region" description="Helical" evidence="11">
    <location>
        <begin position="72"/>
        <end position="97"/>
    </location>
</feature>
<evidence type="ECO:0000256" key="5">
    <source>
        <dbReference type="ARBA" id="ARBA00022692"/>
    </source>
</evidence>
<dbReference type="InterPro" id="IPR043130">
    <property type="entry name" value="CDP-OH_PTrfase_TM_dom"/>
</dbReference>
<evidence type="ECO:0000256" key="1">
    <source>
        <dbReference type="ARBA" id="ARBA00004141"/>
    </source>
</evidence>
<sequence>MTTLRLNVPTLLTFSRIVSIPFFLVLAPNYPVWGALIFGLASLTDFLDGYIARKTGQITKFGIIMDPIADKFLVISALILLVDLGSLSAFVAIVIIVREFLVTGLRVVALSKNIVIPAEMGGKLKTTAQIIAILCLVLKDSLFGINLYAPGVVLIWVSLVLAVFSGVQYTVSFWKAVK</sequence>
<dbReference type="AlphaFoldDB" id="A0A3B1CVU0"/>
<dbReference type="PANTHER" id="PTHR14269:SF62">
    <property type="entry name" value="CDP-DIACYLGLYCEROL--GLYCEROL-3-PHOSPHATE 3-PHOSPHATIDYLTRANSFERASE 1, CHLOROPLASTIC"/>
    <property type="match status" value="1"/>
</dbReference>
<feature type="transmembrane region" description="Helical" evidence="11">
    <location>
        <begin position="147"/>
        <end position="171"/>
    </location>
</feature>
<name>A0A3B1CVU0_9ZZZZ</name>
<gene>
    <name evidence="12" type="ORF">MNBD_NITROSPIRAE02-1234</name>
</gene>
<evidence type="ECO:0000313" key="12">
    <source>
        <dbReference type="EMBL" id="VAX27974.1"/>
    </source>
</evidence>
<keyword evidence="6 11" id="KW-1133">Transmembrane helix</keyword>
<dbReference type="PANTHER" id="PTHR14269">
    <property type="entry name" value="CDP-DIACYLGLYCEROL--GLYCEROL-3-PHOSPHATE 3-PHOSPHATIDYLTRANSFERASE-RELATED"/>
    <property type="match status" value="1"/>
</dbReference>
<proteinExistence type="inferred from homology"/>
<evidence type="ECO:0000256" key="7">
    <source>
        <dbReference type="ARBA" id="ARBA00023098"/>
    </source>
</evidence>